<proteinExistence type="predicted"/>
<sequence length="176" mass="20360">MKWHKKTNWVLGGVLLVLIVLFVAKQYYTVNQVAKHPIHEKFFLKNQLVKSDSVNFSVTNVKTKTVGNERRVIVTMRLQQFKPSHYGNMKGNRNITHAMWLNVPYGFSNMSTPMQHTDGRQFSKREVASQQEKTAVFNFTTRAGDYKLRNAPARLSILIPDNDKFTSFTKYSMLLS</sequence>
<accession>A0ABW1UH56</accession>
<comment type="caution">
    <text evidence="1">The sequence shown here is derived from an EMBL/GenBank/DDBJ whole genome shotgun (WGS) entry which is preliminary data.</text>
</comment>
<keyword evidence="2" id="KW-1185">Reference proteome</keyword>
<reference evidence="2" key="1">
    <citation type="journal article" date="2019" name="Int. J. Syst. Evol. Microbiol.">
        <title>The Global Catalogue of Microorganisms (GCM) 10K type strain sequencing project: providing services to taxonomists for standard genome sequencing and annotation.</title>
        <authorList>
            <consortium name="The Broad Institute Genomics Platform"/>
            <consortium name="The Broad Institute Genome Sequencing Center for Infectious Disease"/>
            <person name="Wu L."/>
            <person name="Ma J."/>
        </authorList>
    </citation>
    <scope>NUCLEOTIDE SEQUENCE [LARGE SCALE GENOMIC DNA]</scope>
    <source>
        <strain evidence="2">CCM 8934</strain>
    </source>
</reference>
<evidence type="ECO:0000313" key="1">
    <source>
        <dbReference type="EMBL" id="MFC6295385.1"/>
    </source>
</evidence>
<dbReference type="EMBL" id="JBHSSB010000026">
    <property type="protein sequence ID" value="MFC6295385.1"/>
    <property type="molecule type" value="Genomic_DNA"/>
</dbReference>
<evidence type="ECO:0008006" key="3">
    <source>
        <dbReference type="Google" id="ProtNLM"/>
    </source>
</evidence>
<organism evidence="1 2">
    <name type="scientific">Lactiplantibacillus daoliensis</name>
    <dbReference type="NCBI Taxonomy" id="2559916"/>
    <lineage>
        <taxon>Bacteria</taxon>
        <taxon>Bacillati</taxon>
        <taxon>Bacillota</taxon>
        <taxon>Bacilli</taxon>
        <taxon>Lactobacillales</taxon>
        <taxon>Lactobacillaceae</taxon>
        <taxon>Lactiplantibacillus</taxon>
    </lineage>
</organism>
<name>A0ABW1UH56_9LACO</name>
<gene>
    <name evidence="1" type="ORF">ACFQH1_09245</name>
</gene>
<protein>
    <recommendedName>
        <fullName evidence="3">DUF4352 domain-containing protein</fullName>
    </recommendedName>
</protein>
<dbReference type="RefSeq" id="WP_137608277.1">
    <property type="nucleotide sequence ID" value="NZ_BJDH01000014.1"/>
</dbReference>
<evidence type="ECO:0000313" key="2">
    <source>
        <dbReference type="Proteomes" id="UP001596227"/>
    </source>
</evidence>
<dbReference type="Proteomes" id="UP001596227">
    <property type="component" value="Unassembled WGS sequence"/>
</dbReference>